<evidence type="ECO:0000313" key="9">
    <source>
        <dbReference type="EMBL" id="KKL12914.1"/>
    </source>
</evidence>
<protein>
    <recommendedName>
        <fullName evidence="8">Glycosyltransferase 2-like domain-containing protein</fullName>
    </recommendedName>
</protein>
<dbReference type="EMBL" id="LAZR01041073">
    <property type="protein sequence ID" value="KKL12914.1"/>
    <property type="molecule type" value="Genomic_DNA"/>
</dbReference>
<keyword evidence="6 7" id="KW-0472">Membrane</keyword>
<evidence type="ECO:0000256" key="2">
    <source>
        <dbReference type="ARBA" id="ARBA00022676"/>
    </source>
</evidence>
<keyword evidence="3" id="KW-0808">Transferase</keyword>
<evidence type="ECO:0000256" key="5">
    <source>
        <dbReference type="ARBA" id="ARBA00022989"/>
    </source>
</evidence>
<dbReference type="PANTHER" id="PTHR48090">
    <property type="entry name" value="UNDECAPRENYL-PHOSPHATE 4-DEOXY-4-FORMAMIDO-L-ARABINOSE TRANSFERASE-RELATED"/>
    <property type="match status" value="1"/>
</dbReference>
<dbReference type="PANTHER" id="PTHR48090:SF1">
    <property type="entry name" value="PROPHAGE BACTOPRENOL GLUCOSYL TRANSFERASE HOMOLOG"/>
    <property type="match status" value="1"/>
</dbReference>
<dbReference type="InterPro" id="IPR001173">
    <property type="entry name" value="Glyco_trans_2-like"/>
</dbReference>
<comment type="caution">
    <text evidence="9">The sequence shown here is derived from an EMBL/GenBank/DDBJ whole genome shotgun (WGS) entry which is preliminary data.</text>
</comment>
<evidence type="ECO:0000256" key="3">
    <source>
        <dbReference type="ARBA" id="ARBA00022679"/>
    </source>
</evidence>
<evidence type="ECO:0000256" key="4">
    <source>
        <dbReference type="ARBA" id="ARBA00022692"/>
    </source>
</evidence>
<keyword evidence="2" id="KW-0328">Glycosyltransferase</keyword>
<dbReference type="GO" id="GO:0016757">
    <property type="term" value="F:glycosyltransferase activity"/>
    <property type="evidence" value="ECO:0007669"/>
    <property type="project" value="UniProtKB-KW"/>
</dbReference>
<dbReference type="Gene3D" id="3.90.550.10">
    <property type="entry name" value="Spore Coat Polysaccharide Biosynthesis Protein SpsA, Chain A"/>
    <property type="match status" value="1"/>
</dbReference>
<dbReference type="AlphaFoldDB" id="A0A0F9ATJ1"/>
<dbReference type="InterPro" id="IPR029044">
    <property type="entry name" value="Nucleotide-diphossugar_trans"/>
</dbReference>
<feature type="transmembrane region" description="Helical" evidence="7">
    <location>
        <begin position="205"/>
        <end position="226"/>
    </location>
</feature>
<name>A0A0F9ATJ1_9ZZZZ</name>
<comment type="subcellular location">
    <subcellularLocation>
        <location evidence="1">Membrane</location>
        <topology evidence="1">Multi-pass membrane protein</topology>
    </subcellularLocation>
</comment>
<feature type="transmembrane region" description="Helical" evidence="7">
    <location>
        <begin position="232"/>
        <end position="254"/>
    </location>
</feature>
<evidence type="ECO:0000256" key="1">
    <source>
        <dbReference type="ARBA" id="ARBA00004141"/>
    </source>
</evidence>
<evidence type="ECO:0000256" key="6">
    <source>
        <dbReference type="ARBA" id="ARBA00023136"/>
    </source>
</evidence>
<sequence>TILLLVVSITVVAGSMLASQKIAIRRSGLLFDQNQLLQDIDAGHQLAVTAGLDCASGRAVVTLDGDCQHPPELINEFVARWREGFEVVGTVRKDAGGASVSPKGPGRLTCRLVSLLTGVAAEKSDFRLLDRKVVDAVRGARERSRFLRGLIRWMGFRQAAVEYEPAPRQAGTPSYTLGKLARMGSAGVFNFSVLPLRLIGIGGTLMAGAAAIYAVVALILWGFIGASQLANLVMLAIGLTGLQLGALGLTAEYIGRIYDQAKGRPIYVIREAVGFEDLTDQPPAPTEPARTAPTIEPSRIRLFT</sequence>
<dbReference type="Pfam" id="PF00535">
    <property type="entry name" value="Glycos_transf_2"/>
    <property type="match status" value="1"/>
</dbReference>
<organism evidence="9">
    <name type="scientific">marine sediment metagenome</name>
    <dbReference type="NCBI Taxonomy" id="412755"/>
    <lineage>
        <taxon>unclassified sequences</taxon>
        <taxon>metagenomes</taxon>
        <taxon>ecological metagenomes</taxon>
    </lineage>
</organism>
<dbReference type="InterPro" id="IPR050256">
    <property type="entry name" value="Glycosyltransferase_2"/>
</dbReference>
<evidence type="ECO:0000256" key="7">
    <source>
        <dbReference type="SAM" id="Phobius"/>
    </source>
</evidence>
<proteinExistence type="predicted"/>
<keyword evidence="4 7" id="KW-0812">Transmembrane</keyword>
<keyword evidence="5 7" id="KW-1133">Transmembrane helix</keyword>
<gene>
    <name evidence="9" type="ORF">LCGC14_2530990</name>
</gene>
<feature type="non-terminal residue" evidence="9">
    <location>
        <position position="1"/>
    </location>
</feature>
<reference evidence="9" key="1">
    <citation type="journal article" date="2015" name="Nature">
        <title>Complex archaea that bridge the gap between prokaryotes and eukaryotes.</title>
        <authorList>
            <person name="Spang A."/>
            <person name="Saw J.H."/>
            <person name="Jorgensen S.L."/>
            <person name="Zaremba-Niedzwiedzka K."/>
            <person name="Martijn J."/>
            <person name="Lind A.E."/>
            <person name="van Eijk R."/>
            <person name="Schleper C."/>
            <person name="Guy L."/>
            <person name="Ettema T.J."/>
        </authorList>
    </citation>
    <scope>NUCLEOTIDE SEQUENCE</scope>
</reference>
<evidence type="ECO:0000259" key="8">
    <source>
        <dbReference type="Pfam" id="PF00535"/>
    </source>
</evidence>
<dbReference type="SUPFAM" id="SSF53448">
    <property type="entry name" value="Nucleotide-diphospho-sugar transferases"/>
    <property type="match status" value="1"/>
</dbReference>
<feature type="domain" description="Glycosyltransferase 2-like" evidence="8">
    <location>
        <begin position="43"/>
        <end position="97"/>
    </location>
</feature>
<dbReference type="GO" id="GO:0005886">
    <property type="term" value="C:plasma membrane"/>
    <property type="evidence" value="ECO:0007669"/>
    <property type="project" value="TreeGrafter"/>
</dbReference>
<accession>A0A0F9ATJ1</accession>